<dbReference type="GeneID" id="93585981"/>
<gene>
    <name evidence="2" type="ORF">DFL_003670</name>
</gene>
<dbReference type="InterPro" id="IPR052562">
    <property type="entry name" value="Ketohexokinase-related"/>
</dbReference>
<accession>A0A437A2I4</accession>
<dbReference type="EMBL" id="SAEB01000006">
    <property type="protein sequence ID" value="RVD85346.1"/>
    <property type="molecule type" value="Genomic_DNA"/>
</dbReference>
<dbReference type="PANTHER" id="PTHR42774">
    <property type="entry name" value="PHOSPHOTRANSFERASE SYSTEM TRANSPORT PROTEIN"/>
    <property type="match status" value="1"/>
</dbReference>
<dbReference type="InterPro" id="IPR029056">
    <property type="entry name" value="Ribokinase-like"/>
</dbReference>
<proteinExistence type="predicted"/>
<dbReference type="STRING" id="97331.A0A437A2I4"/>
<dbReference type="Pfam" id="PF00294">
    <property type="entry name" value="PfkB"/>
    <property type="match status" value="1"/>
</dbReference>
<protein>
    <recommendedName>
        <fullName evidence="1">Carbohydrate kinase PfkB domain-containing protein</fullName>
    </recommendedName>
</protein>
<dbReference type="OrthoDB" id="204058at2759"/>
<name>A0A437A2I4_ARTFL</name>
<dbReference type="Proteomes" id="UP000283090">
    <property type="component" value="Unassembled WGS sequence"/>
</dbReference>
<dbReference type="PANTHER" id="PTHR42774:SF3">
    <property type="entry name" value="KETOHEXOKINASE"/>
    <property type="match status" value="1"/>
</dbReference>
<dbReference type="AlphaFoldDB" id="A0A437A2I4"/>
<organism evidence="2 3">
    <name type="scientific">Arthrobotrys flagrans</name>
    <name type="common">Nematode-trapping fungus</name>
    <name type="synonym">Trichothecium flagrans</name>
    <dbReference type="NCBI Taxonomy" id="97331"/>
    <lineage>
        <taxon>Eukaryota</taxon>
        <taxon>Fungi</taxon>
        <taxon>Dikarya</taxon>
        <taxon>Ascomycota</taxon>
        <taxon>Pezizomycotina</taxon>
        <taxon>Orbiliomycetes</taxon>
        <taxon>Orbiliales</taxon>
        <taxon>Orbiliaceae</taxon>
        <taxon>Arthrobotrys</taxon>
    </lineage>
</organism>
<sequence>MDPIDTSSAPVEGPQFSILAIGALYRDVIVKVPKFPAEDAKQSATSEKVRVGGNISNTLSVLSQVVAPGTQLLYATAVGGPEAIWRPLISALEAKGITMLYEIREGEGQTTPTAYIFESESTGSRTIISHQLIPQLKTSEVKSLLFTHFFPKSTFMSYAYDDMLSRVYNAHSSFYPSWIHFEGRECFMVEGVIDHFIGRREYKQNPCVISAEFEAYGRPGLGRLMGMCDVAFIAEGYMKGFLEEASKGSWDGGDKEFMVKMFTNYLKRTVKRRATAFITVGSKGAYAVRFNAGTVEMRHIPAPEIAPSEIVETTGAGDTFIGAAIYALGYRRLDAVKAAKIAVNVASKKCMLIGYDGLGNPDGGFGVLEGEDPFATPMTGMSPAPPVVRPMDGLL</sequence>
<evidence type="ECO:0000259" key="1">
    <source>
        <dbReference type="Pfam" id="PF00294"/>
    </source>
</evidence>
<dbReference type="InterPro" id="IPR011611">
    <property type="entry name" value="PfkB_dom"/>
</dbReference>
<dbReference type="SUPFAM" id="SSF53613">
    <property type="entry name" value="Ribokinase-like"/>
    <property type="match status" value="1"/>
</dbReference>
<evidence type="ECO:0000313" key="3">
    <source>
        <dbReference type="Proteomes" id="UP000283090"/>
    </source>
</evidence>
<dbReference type="Gene3D" id="3.40.1190.20">
    <property type="match status" value="1"/>
</dbReference>
<evidence type="ECO:0000313" key="2">
    <source>
        <dbReference type="EMBL" id="RVD85346.1"/>
    </source>
</evidence>
<keyword evidence="3" id="KW-1185">Reference proteome</keyword>
<dbReference type="RefSeq" id="XP_067490890.1">
    <property type="nucleotide sequence ID" value="XM_067632641.1"/>
</dbReference>
<dbReference type="VEuPathDB" id="FungiDB:DFL_003670"/>
<reference evidence="2 3" key="1">
    <citation type="submission" date="2019-01" db="EMBL/GenBank/DDBJ databases">
        <title>Intercellular communication is required for trap formation in the nematode-trapping fungus Duddingtonia flagrans.</title>
        <authorList>
            <person name="Youssar L."/>
            <person name="Wernet V."/>
            <person name="Hensel N."/>
            <person name="Hildebrandt H.-G."/>
            <person name="Fischer R."/>
        </authorList>
    </citation>
    <scope>NUCLEOTIDE SEQUENCE [LARGE SCALE GENOMIC DNA]</scope>
    <source>
        <strain evidence="2 3">CBS H-5679</strain>
    </source>
</reference>
<comment type="caution">
    <text evidence="2">The sequence shown here is derived from an EMBL/GenBank/DDBJ whole genome shotgun (WGS) entry which is preliminary data.</text>
</comment>
<feature type="domain" description="Carbohydrate kinase PfkB" evidence="1">
    <location>
        <begin position="271"/>
        <end position="349"/>
    </location>
</feature>